<evidence type="ECO:0000256" key="2">
    <source>
        <dbReference type="ARBA" id="ARBA00012473"/>
    </source>
</evidence>
<dbReference type="EMBL" id="CAAALY010008710">
    <property type="protein sequence ID" value="VEL10334.1"/>
    <property type="molecule type" value="Genomic_DNA"/>
</dbReference>
<protein>
    <recommendedName>
        <fullName evidence="2">H(+)-transporting two-sector ATPase</fullName>
        <ecNumber evidence="2">7.1.2.2</ecNumber>
    </recommendedName>
</protein>
<evidence type="ECO:0000313" key="8">
    <source>
        <dbReference type="EMBL" id="VEL10334.1"/>
    </source>
</evidence>
<keyword evidence="7" id="KW-0406">Ion transport</keyword>
<accession>A0A448WF67</accession>
<comment type="similarity">
    <text evidence="1">Belongs to the ATPase alpha/beta chains family.</text>
</comment>
<dbReference type="PANTHER" id="PTHR43607:SF1">
    <property type="entry name" value="H(+)-TRANSPORTING TWO-SECTOR ATPASE"/>
    <property type="match status" value="1"/>
</dbReference>
<keyword evidence="6" id="KW-1278">Translocase</keyword>
<dbReference type="EC" id="7.1.2.2" evidence="2"/>
<keyword evidence="3" id="KW-0813">Transport</keyword>
<dbReference type="InterPro" id="IPR022878">
    <property type="entry name" value="V-ATPase_asu"/>
</dbReference>
<comment type="caution">
    <text evidence="8">The sequence shown here is derived from an EMBL/GenBank/DDBJ whole genome shotgun (WGS) entry which is preliminary data.</text>
</comment>
<keyword evidence="4" id="KW-0547">Nucleotide-binding</keyword>
<dbReference type="GO" id="GO:0046034">
    <property type="term" value="P:ATP metabolic process"/>
    <property type="evidence" value="ECO:0007669"/>
    <property type="project" value="InterPro"/>
</dbReference>
<dbReference type="GO" id="GO:0046961">
    <property type="term" value="F:proton-transporting ATPase activity, rotational mechanism"/>
    <property type="evidence" value="ECO:0007669"/>
    <property type="project" value="InterPro"/>
</dbReference>
<evidence type="ECO:0000256" key="3">
    <source>
        <dbReference type="ARBA" id="ARBA00022448"/>
    </source>
</evidence>
<dbReference type="GO" id="GO:0005765">
    <property type="term" value="C:lysosomal membrane"/>
    <property type="evidence" value="ECO:0007669"/>
    <property type="project" value="TreeGrafter"/>
</dbReference>
<proteinExistence type="inferred from homology"/>
<dbReference type="Proteomes" id="UP000784294">
    <property type="component" value="Unassembled WGS sequence"/>
</dbReference>
<dbReference type="OrthoDB" id="1676488at2759"/>
<evidence type="ECO:0000256" key="1">
    <source>
        <dbReference type="ARBA" id="ARBA00008936"/>
    </source>
</evidence>
<reference evidence="8" key="1">
    <citation type="submission" date="2018-11" db="EMBL/GenBank/DDBJ databases">
        <authorList>
            <consortium name="Pathogen Informatics"/>
        </authorList>
    </citation>
    <scope>NUCLEOTIDE SEQUENCE</scope>
</reference>
<dbReference type="PANTHER" id="PTHR43607">
    <property type="entry name" value="V-TYPE PROTON ATPASE CATALYTIC SUBUNIT A"/>
    <property type="match status" value="1"/>
</dbReference>
<evidence type="ECO:0000256" key="5">
    <source>
        <dbReference type="ARBA" id="ARBA00022840"/>
    </source>
</evidence>
<dbReference type="AlphaFoldDB" id="A0A448WF67"/>
<dbReference type="GO" id="GO:0005524">
    <property type="term" value="F:ATP binding"/>
    <property type="evidence" value="ECO:0007669"/>
    <property type="project" value="UniProtKB-KW"/>
</dbReference>
<evidence type="ECO:0000256" key="7">
    <source>
        <dbReference type="ARBA" id="ARBA00023065"/>
    </source>
</evidence>
<evidence type="ECO:0000256" key="4">
    <source>
        <dbReference type="ARBA" id="ARBA00022741"/>
    </source>
</evidence>
<evidence type="ECO:0000256" key="6">
    <source>
        <dbReference type="ARBA" id="ARBA00022967"/>
    </source>
</evidence>
<sequence length="79" mass="9385">MMRNFIHFYDQARHSIEATAQSERRVTWAMIREALSDTLYKLSSMKFKDPKVDGKEKILRDFDELNEEITGGFRNLEDL</sequence>
<gene>
    <name evidence="8" type="ORF">PXEA_LOCUS3774</name>
</gene>
<keyword evidence="9" id="KW-1185">Reference proteome</keyword>
<organism evidence="8 9">
    <name type="scientific">Protopolystoma xenopodis</name>
    <dbReference type="NCBI Taxonomy" id="117903"/>
    <lineage>
        <taxon>Eukaryota</taxon>
        <taxon>Metazoa</taxon>
        <taxon>Spiralia</taxon>
        <taxon>Lophotrochozoa</taxon>
        <taxon>Platyhelminthes</taxon>
        <taxon>Monogenea</taxon>
        <taxon>Polyopisthocotylea</taxon>
        <taxon>Polystomatidea</taxon>
        <taxon>Polystomatidae</taxon>
        <taxon>Protopolystoma</taxon>
    </lineage>
</organism>
<keyword evidence="5" id="KW-0067">ATP-binding</keyword>
<evidence type="ECO:0000313" key="9">
    <source>
        <dbReference type="Proteomes" id="UP000784294"/>
    </source>
</evidence>
<name>A0A448WF67_9PLAT</name>